<dbReference type="Proteomes" id="UP000053259">
    <property type="component" value="Unassembled WGS sequence"/>
</dbReference>
<protein>
    <recommendedName>
        <fullName evidence="3">DUF6536 domain-containing protein</fullName>
    </recommendedName>
</protein>
<keyword evidence="2" id="KW-0472">Membrane</keyword>
<evidence type="ECO:0000313" key="4">
    <source>
        <dbReference type="EMBL" id="KIW04336.1"/>
    </source>
</evidence>
<dbReference type="GeneID" id="27312599"/>
<feature type="compositionally biased region" description="Polar residues" evidence="1">
    <location>
        <begin position="695"/>
        <end position="710"/>
    </location>
</feature>
<dbReference type="PANTHER" id="PTHR35395">
    <property type="entry name" value="DUF6536 DOMAIN-CONTAINING PROTEIN"/>
    <property type="match status" value="1"/>
</dbReference>
<proteinExistence type="predicted"/>
<sequence length="756" mass="85076">MKLLCPLIPKFKSHLALLWGKITRWVQIDGLLMLASLGSAIILLVNIVGTVVLNTRARNSNIFHGNCSKASYIDSGLHAIINVLSTLLLAASNVCMQYLVSPTRKQVDEAHERGQYLDVGTQSLRNLWLVCWRRRALWIALAISSTPLQFLWNSSLAQTFPLSSPAVLVVTPDFLNGGTVDPKETVQTIDQRYIQAQVDYLVGEYPIRLDPVQCLSRYVTTTSNRSDVLMVSSYDIVTGSDTRRFSNNSLLFAYNPYGFDGPGNYWECGISNSFDCRKPKEWKANPSIAKDWNIFGYRIDYCLTKEIDLNNLCSIQFLLPIMIVVCVTNAAKCMCILNVTLMYFRQGEKPLVTIGDAICSFLQDPDLTTAQMCLVTKRELSELQTRHRSCDLYAIVRGPQSSTWVRPRVSEYHFSRNRWCQTASRCTWIFALLSFAVLTILMSTLLFVCLQRVQYNSGAMNSFLDYGFGSIRAQMQMRLGDLWKASYARATACYILFSNVPQFIASIIDFQSNALLTQMHVNQEWQGYGRKRKALRTSAPEGMQRGTYFLSLPWRYAVPQKTFLAVLHWTLSRSLFLVPIETYHSDGTFQLRYGTQGFSVWPMLSSLILCFLMLASLILLGFRRYDGGLPLNATCSAVISAACHQPKGERDAHLSPVLWGALSDNEIVLDSEVAELFPGIRDYCGEVGRTEVERQSVSVNSETQSISASEMNGEDIELDTADPQSSNETKRKLTIRHCCFSSAQNVGRPVDGMLCM</sequence>
<dbReference type="EMBL" id="KN847541">
    <property type="protein sequence ID" value="KIW04336.1"/>
    <property type="molecule type" value="Genomic_DNA"/>
</dbReference>
<dbReference type="Pfam" id="PF20163">
    <property type="entry name" value="DUF6536"/>
    <property type="match status" value="1"/>
</dbReference>
<gene>
    <name evidence="4" type="ORF">PV09_04626</name>
</gene>
<feature type="transmembrane region" description="Helical" evidence="2">
    <location>
        <begin position="428"/>
        <end position="450"/>
    </location>
</feature>
<dbReference type="PANTHER" id="PTHR35395:SF1">
    <property type="entry name" value="DUF6536 DOMAIN-CONTAINING PROTEIN"/>
    <property type="match status" value="1"/>
</dbReference>
<dbReference type="AlphaFoldDB" id="A0A0D1XP33"/>
<feature type="domain" description="DUF6536" evidence="3">
    <location>
        <begin position="32"/>
        <end position="175"/>
    </location>
</feature>
<dbReference type="HOGENOM" id="CLU_010112_0_0_1"/>
<dbReference type="InParanoid" id="A0A0D1XP33"/>
<keyword evidence="5" id="KW-1185">Reference proteome</keyword>
<name>A0A0D1XP33_9PEZI</name>
<evidence type="ECO:0000313" key="5">
    <source>
        <dbReference type="Proteomes" id="UP000053259"/>
    </source>
</evidence>
<evidence type="ECO:0000256" key="1">
    <source>
        <dbReference type="SAM" id="MobiDB-lite"/>
    </source>
</evidence>
<dbReference type="OrthoDB" id="5429634at2759"/>
<dbReference type="VEuPathDB" id="FungiDB:PV09_04626"/>
<feature type="transmembrane region" description="Helical" evidence="2">
    <location>
        <begin position="31"/>
        <end position="53"/>
    </location>
</feature>
<evidence type="ECO:0000256" key="2">
    <source>
        <dbReference type="SAM" id="Phobius"/>
    </source>
</evidence>
<keyword evidence="2" id="KW-1133">Transmembrane helix</keyword>
<evidence type="ECO:0000259" key="3">
    <source>
        <dbReference type="Pfam" id="PF20163"/>
    </source>
</evidence>
<organism evidence="4 5">
    <name type="scientific">Verruconis gallopava</name>
    <dbReference type="NCBI Taxonomy" id="253628"/>
    <lineage>
        <taxon>Eukaryota</taxon>
        <taxon>Fungi</taxon>
        <taxon>Dikarya</taxon>
        <taxon>Ascomycota</taxon>
        <taxon>Pezizomycotina</taxon>
        <taxon>Dothideomycetes</taxon>
        <taxon>Pleosporomycetidae</taxon>
        <taxon>Venturiales</taxon>
        <taxon>Sympoventuriaceae</taxon>
        <taxon>Verruconis</taxon>
    </lineage>
</organism>
<dbReference type="InterPro" id="IPR046623">
    <property type="entry name" value="DUF6536"/>
</dbReference>
<accession>A0A0D1XP33</accession>
<keyword evidence="2" id="KW-0812">Transmembrane</keyword>
<dbReference type="RefSeq" id="XP_016214205.1">
    <property type="nucleotide sequence ID" value="XM_016358003.1"/>
</dbReference>
<reference evidence="4 5" key="1">
    <citation type="submission" date="2015-01" db="EMBL/GenBank/DDBJ databases">
        <title>The Genome Sequence of Ochroconis gallopava CBS43764.</title>
        <authorList>
            <consortium name="The Broad Institute Genomics Platform"/>
            <person name="Cuomo C."/>
            <person name="de Hoog S."/>
            <person name="Gorbushina A."/>
            <person name="Stielow B."/>
            <person name="Teixiera M."/>
            <person name="Abouelleil A."/>
            <person name="Chapman S.B."/>
            <person name="Priest M."/>
            <person name="Young S.K."/>
            <person name="Wortman J."/>
            <person name="Nusbaum C."/>
            <person name="Birren B."/>
        </authorList>
    </citation>
    <scope>NUCLEOTIDE SEQUENCE [LARGE SCALE GENOMIC DNA]</scope>
    <source>
        <strain evidence="4 5">CBS 43764</strain>
    </source>
</reference>
<feature type="region of interest" description="Disordered" evidence="1">
    <location>
        <begin position="694"/>
        <end position="729"/>
    </location>
</feature>
<feature type="transmembrane region" description="Helical" evidence="2">
    <location>
        <begin position="600"/>
        <end position="622"/>
    </location>
</feature>